<dbReference type="InterPro" id="IPR001789">
    <property type="entry name" value="Sig_transdc_resp-reg_receiver"/>
</dbReference>
<evidence type="ECO:0000259" key="2">
    <source>
        <dbReference type="PROSITE" id="PS50110"/>
    </source>
</evidence>
<sequence length="338" mass="38411">MTEIPFKILCADDSTSIRQYLTGLLTSWNYDVTACASGTEALEAYRTYSEYSVVLLDWIMPGMTGIDVCRQIRAADKQGYTYIIMLTSKDSTENIVEALNAGADDYLIKPFHPAELQARIQTAFRIYQYEQKLKRTEYETRLSCYRALTELAEARDYETGQHLQRVSGMAKLIAKQLGTDGTYQNQLAVFAPMHDIGKVGIPDGILHLPRKLTSAEFEVIKTHTTIGYQILCGKKTMEMAAEIAYSHHEKWNGLGYPRGLQKEEIPLSCRIVSIVDIYDALRSIRPYKQAYSHQDSVEWLYGESGKSFDPDVVEAFRAVEPEMKKLFEISYQTFPAQP</sequence>
<dbReference type="PROSITE" id="PS50110">
    <property type="entry name" value="RESPONSE_REGULATORY"/>
    <property type="match status" value="1"/>
</dbReference>
<dbReference type="KEGG" id="tbe:Trebr_0919"/>
<dbReference type="Pfam" id="PF13487">
    <property type="entry name" value="HD_5"/>
    <property type="match status" value="1"/>
</dbReference>
<dbReference type="HOGENOM" id="CLU_000445_92_10_12"/>
<dbReference type="Gene3D" id="1.10.3210.10">
    <property type="entry name" value="Hypothetical protein af1432"/>
    <property type="match status" value="1"/>
</dbReference>
<dbReference type="CDD" id="cd17574">
    <property type="entry name" value="REC_OmpR"/>
    <property type="match status" value="1"/>
</dbReference>
<evidence type="ECO:0000259" key="3">
    <source>
        <dbReference type="PROSITE" id="PS51832"/>
    </source>
</evidence>
<feature type="modified residue" description="4-aspartylphosphate" evidence="1">
    <location>
        <position position="57"/>
    </location>
</feature>
<feature type="domain" description="HD-GYP" evidence="3">
    <location>
        <begin position="137"/>
        <end position="332"/>
    </location>
</feature>
<dbReference type="SUPFAM" id="SSF109604">
    <property type="entry name" value="HD-domain/PDEase-like"/>
    <property type="match status" value="1"/>
</dbReference>
<dbReference type="CDD" id="cd00077">
    <property type="entry name" value="HDc"/>
    <property type="match status" value="1"/>
</dbReference>
<reference evidence="5" key="1">
    <citation type="submission" date="2011-04" db="EMBL/GenBank/DDBJ databases">
        <title>The complete genome of Treponema brennaborense DSM 12168.</title>
        <authorList>
            <person name="Lucas S."/>
            <person name="Han J."/>
            <person name="Lapidus A."/>
            <person name="Bruce D."/>
            <person name="Goodwin L."/>
            <person name="Pitluck S."/>
            <person name="Peters L."/>
            <person name="Kyrpides N."/>
            <person name="Mavromatis K."/>
            <person name="Ivanova N."/>
            <person name="Mikhailova N."/>
            <person name="Pagani I."/>
            <person name="Teshima H."/>
            <person name="Detter J.C."/>
            <person name="Tapia R."/>
            <person name="Han C."/>
            <person name="Land M."/>
            <person name="Hauser L."/>
            <person name="Markowitz V."/>
            <person name="Cheng J.-F."/>
            <person name="Hugenholtz P."/>
            <person name="Woyke T."/>
            <person name="Wu D."/>
            <person name="Gronow S."/>
            <person name="Wellnitz S."/>
            <person name="Brambilla E."/>
            <person name="Klenk H.-P."/>
            <person name="Eisen J.A."/>
        </authorList>
    </citation>
    <scope>NUCLEOTIDE SEQUENCE [LARGE SCALE GENOMIC DNA]</scope>
    <source>
        <strain evidence="5">DSM 12168 / CIP 105900 / DD5/3</strain>
    </source>
</reference>
<organism evidence="4 5">
    <name type="scientific">Treponema brennaborense (strain DSM 12168 / CIP 105900 / DD5/3)</name>
    <dbReference type="NCBI Taxonomy" id="906968"/>
    <lineage>
        <taxon>Bacteria</taxon>
        <taxon>Pseudomonadati</taxon>
        <taxon>Spirochaetota</taxon>
        <taxon>Spirochaetia</taxon>
        <taxon>Spirochaetales</taxon>
        <taxon>Treponemataceae</taxon>
        <taxon>Treponema</taxon>
    </lineage>
</organism>
<accession>F4LJG0</accession>
<evidence type="ECO:0000313" key="5">
    <source>
        <dbReference type="Proteomes" id="UP000006546"/>
    </source>
</evidence>
<evidence type="ECO:0000256" key="1">
    <source>
        <dbReference type="PROSITE-ProRule" id="PRU00169"/>
    </source>
</evidence>
<dbReference type="SMART" id="SM00448">
    <property type="entry name" value="REC"/>
    <property type="match status" value="1"/>
</dbReference>
<dbReference type="GO" id="GO:0000160">
    <property type="term" value="P:phosphorelay signal transduction system"/>
    <property type="evidence" value="ECO:0007669"/>
    <property type="project" value="InterPro"/>
</dbReference>
<dbReference type="PANTHER" id="PTHR45228">
    <property type="entry name" value="CYCLIC DI-GMP PHOSPHODIESTERASE TM_0186-RELATED"/>
    <property type="match status" value="1"/>
</dbReference>
<dbReference type="SMART" id="SM00471">
    <property type="entry name" value="HDc"/>
    <property type="match status" value="1"/>
</dbReference>
<dbReference type="RefSeq" id="WP_013758074.1">
    <property type="nucleotide sequence ID" value="NC_015500.1"/>
</dbReference>
<protein>
    <submittedName>
        <fullName evidence="4">Response regulator receiver modulated metal dependent phosphohydrolase</fullName>
    </submittedName>
</protein>
<gene>
    <name evidence="4" type="ordered locus">Trebr_0919</name>
</gene>
<dbReference type="Gene3D" id="3.40.50.2300">
    <property type="match status" value="1"/>
</dbReference>
<dbReference type="OrthoDB" id="9781505at2"/>
<dbReference type="STRING" id="906968.Trebr_0919"/>
<dbReference type="Proteomes" id="UP000006546">
    <property type="component" value="Chromosome"/>
</dbReference>
<dbReference type="SUPFAM" id="SSF52172">
    <property type="entry name" value="CheY-like"/>
    <property type="match status" value="1"/>
</dbReference>
<dbReference type="eggNOG" id="COG3437">
    <property type="taxonomic scope" value="Bacteria"/>
</dbReference>
<evidence type="ECO:0000313" key="4">
    <source>
        <dbReference type="EMBL" id="AEE16355.1"/>
    </source>
</evidence>
<dbReference type="PANTHER" id="PTHR45228:SF1">
    <property type="entry name" value="CYCLIC DI-GMP PHOSPHODIESTERASE TM_0186"/>
    <property type="match status" value="1"/>
</dbReference>
<name>F4LJG0_TREBD</name>
<dbReference type="Pfam" id="PF00072">
    <property type="entry name" value="Response_reg"/>
    <property type="match status" value="1"/>
</dbReference>
<keyword evidence="5" id="KW-1185">Reference proteome</keyword>
<dbReference type="EMBL" id="CP002696">
    <property type="protein sequence ID" value="AEE16355.1"/>
    <property type="molecule type" value="Genomic_DNA"/>
</dbReference>
<dbReference type="InterPro" id="IPR011006">
    <property type="entry name" value="CheY-like_superfamily"/>
</dbReference>
<dbReference type="InterPro" id="IPR003607">
    <property type="entry name" value="HD/PDEase_dom"/>
</dbReference>
<keyword evidence="1" id="KW-0597">Phosphoprotein</keyword>
<proteinExistence type="predicted"/>
<dbReference type="InterPro" id="IPR037522">
    <property type="entry name" value="HD_GYP_dom"/>
</dbReference>
<dbReference type="InterPro" id="IPR052020">
    <property type="entry name" value="Cyclic_di-GMP/3'3'-cGAMP_PDE"/>
</dbReference>
<feature type="domain" description="Response regulatory" evidence="2">
    <location>
        <begin position="7"/>
        <end position="124"/>
    </location>
</feature>
<dbReference type="AlphaFoldDB" id="F4LJG0"/>
<dbReference type="PROSITE" id="PS51832">
    <property type="entry name" value="HD_GYP"/>
    <property type="match status" value="1"/>
</dbReference>